<accession>A0ACC2JTX7</accession>
<gene>
    <name evidence="1" type="ORF">O1611_g2765</name>
</gene>
<evidence type="ECO:0000313" key="1">
    <source>
        <dbReference type="EMBL" id="KAJ8130861.1"/>
    </source>
</evidence>
<sequence length="262" mass="29402">MAQEATSHRHSRPKHLRSHNRYCTHHHHEARPRNDEDANLAFSDIEYWRTGVVAQGPTQIASTWPRPVFETRSTGRSQYHVRIISNGHQWKVSSSDPRTNAQDLRPTSNPPIAYRVGTTSTTSPTSSYVVQRYVQKTINLKGRAKRKDPIALEMCQDEATRQTTPKARKEMSSAITTVVVIGTTIHHTVIIPIHVEAKAGMMVTTTGVQTGGIINECIDHQLANKALAYTRRSRDSPIAPQAKQVLEYRESSPHRGPELPPL</sequence>
<dbReference type="Proteomes" id="UP001153332">
    <property type="component" value="Unassembled WGS sequence"/>
</dbReference>
<protein>
    <submittedName>
        <fullName evidence="1">Uncharacterized protein</fullName>
    </submittedName>
</protein>
<dbReference type="EMBL" id="JAPUUL010000407">
    <property type="protein sequence ID" value="KAJ8130861.1"/>
    <property type="molecule type" value="Genomic_DNA"/>
</dbReference>
<evidence type="ECO:0000313" key="2">
    <source>
        <dbReference type="Proteomes" id="UP001153332"/>
    </source>
</evidence>
<reference evidence="1" key="1">
    <citation type="submission" date="2022-12" db="EMBL/GenBank/DDBJ databases">
        <title>Genome Sequence of Lasiodiplodia mahajangana.</title>
        <authorList>
            <person name="Buettner E."/>
        </authorList>
    </citation>
    <scope>NUCLEOTIDE SEQUENCE</scope>
    <source>
        <strain evidence="1">VT137</strain>
    </source>
</reference>
<organism evidence="1 2">
    <name type="scientific">Lasiodiplodia mahajangana</name>
    <dbReference type="NCBI Taxonomy" id="1108764"/>
    <lineage>
        <taxon>Eukaryota</taxon>
        <taxon>Fungi</taxon>
        <taxon>Dikarya</taxon>
        <taxon>Ascomycota</taxon>
        <taxon>Pezizomycotina</taxon>
        <taxon>Dothideomycetes</taxon>
        <taxon>Dothideomycetes incertae sedis</taxon>
        <taxon>Botryosphaeriales</taxon>
        <taxon>Botryosphaeriaceae</taxon>
        <taxon>Lasiodiplodia</taxon>
    </lineage>
</organism>
<name>A0ACC2JTX7_9PEZI</name>
<comment type="caution">
    <text evidence="1">The sequence shown here is derived from an EMBL/GenBank/DDBJ whole genome shotgun (WGS) entry which is preliminary data.</text>
</comment>
<keyword evidence="2" id="KW-1185">Reference proteome</keyword>
<proteinExistence type="predicted"/>